<dbReference type="Pfam" id="PF01875">
    <property type="entry name" value="Memo"/>
    <property type="match status" value="1"/>
</dbReference>
<organism evidence="4 5">
    <name type="scientific">Steroidobacter flavus</name>
    <dbReference type="NCBI Taxonomy" id="1842136"/>
    <lineage>
        <taxon>Bacteria</taxon>
        <taxon>Pseudomonadati</taxon>
        <taxon>Pseudomonadota</taxon>
        <taxon>Gammaproteobacteria</taxon>
        <taxon>Steroidobacterales</taxon>
        <taxon>Steroidobacteraceae</taxon>
        <taxon>Steroidobacter</taxon>
    </lineage>
</organism>
<evidence type="ECO:0000256" key="2">
    <source>
        <dbReference type="HAMAP-Rule" id="MF_00055"/>
    </source>
</evidence>
<dbReference type="PANTHER" id="PTHR11060:SF0">
    <property type="entry name" value="PROTEIN MEMO1"/>
    <property type="match status" value="1"/>
</dbReference>
<comment type="caution">
    <text evidence="4">The sequence shown here is derived from an EMBL/GenBank/DDBJ whole genome shotgun (WGS) entry which is preliminary data.</text>
</comment>
<comment type="similarity">
    <text evidence="1 2">Belongs to the MEMO1 family.</text>
</comment>
<dbReference type="CDD" id="cd07361">
    <property type="entry name" value="MEMO_like"/>
    <property type="match status" value="1"/>
</dbReference>
<evidence type="ECO:0000256" key="3">
    <source>
        <dbReference type="SAM" id="Phobius"/>
    </source>
</evidence>
<reference evidence="5" key="1">
    <citation type="journal article" date="2019" name="Int. J. Syst. Evol. Microbiol.">
        <title>The Global Catalogue of Microorganisms (GCM) 10K type strain sequencing project: providing services to taxonomists for standard genome sequencing and annotation.</title>
        <authorList>
            <consortium name="The Broad Institute Genomics Platform"/>
            <consortium name="The Broad Institute Genome Sequencing Center for Infectious Disease"/>
            <person name="Wu L."/>
            <person name="Ma J."/>
        </authorList>
    </citation>
    <scope>NUCLEOTIDE SEQUENCE [LARGE SCALE GENOMIC DNA]</scope>
    <source>
        <strain evidence="5">CGMCC 1.10759</strain>
    </source>
</reference>
<dbReference type="Proteomes" id="UP001595904">
    <property type="component" value="Unassembled WGS sequence"/>
</dbReference>
<evidence type="ECO:0000313" key="4">
    <source>
        <dbReference type="EMBL" id="MFC4310687.1"/>
    </source>
</evidence>
<keyword evidence="3" id="KW-0472">Membrane</keyword>
<name>A0ABV8ST96_9GAMM</name>
<dbReference type="Gene3D" id="3.40.830.10">
    <property type="entry name" value="LigB-like"/>
    <property type="match status" value="1"/>
</dbReference>
<keyword evidence="3" id="KW-0812">Transmembrane</keyword>
<dbReference type="NCBIfam" id="TIGR04336">
    <property type="entry name" value="AmmeMemoSam_B"/>
    <property type="match status" value="1"/>
</dbReference>
<dbReference type="SUPFAM" id="SSF53213">
    <property type="entry name" value="LigB-like"/>
    <property type="match status" value="1"/>
</dbReference>
<dbReference type="EMBL" id="JBHSDU010000003">
    <property type="protein sequence ID" value="MFC4310687.1"/>
    <property type="molecule type" value="Genomic_DNA"/>
</dbReference>
<sequence>MSTKVRPPAVAGLFYPGDPEQLRDVVSEYLAQAPTVAGPVPKALIVPHAGYIYSGVIAAAAYSHVAHRRRQIRRIVLIGPSHRVYLRGMAVPSAEVFQTPLGMVPVDRELKARVLEQEHVVESDSPHASEHSLEVQLPFLQMMFDDFTLLPVALGSASPPAVAAALADVWGDEETLVLVSSDLSHYLPYDEARSADAETSTAILRNDATLTGEQACGCIGINGLTFLARQRDARIEEIARCNSGDTAGDRNRVVGYGAFALHESVA</sequence>
<keyword evidence="3" id="KW-1133">Transmembrane helix</keyword>
<evidence type="ECO:0000256" key="1">
    <source>
        <dbReference type="ARBA" id="ARBA00006315"/>
    </source>
</evidence>
<gene>
    <name evidence="4" type="primary">amrB</name>
    <name evidence="4" type="ORF">ACFPN2_16460</name>
</gene>
<dbReference type="RefSeq" id="WP_380598379.1">
    <property type="nucleotide sequence ID" value="NZ_JBHSDU010000003.1"/>
</dbReference>
<proteinExistence type="inferred from homology"/>
<protein>
    <recommendedName>
        <fullName evidence="2">MEMO1 family protein ACFPN2_16460</fullName>
    </recommendedName>
</protein>
<feature type="transmembrane region" description="Helical" evidence="3">
    <location>
        <begin position="45"/>
        <end position="65"/>
    </location>
</feature>
<dbReference type="InterPro" id="IPR002737">
    <property type="entry name" value="MEMO1_fam"/>
</dbReference>
<keyword evidence="5" id="KW-1185">Reference proteome</keyword>
<dbReference type="PANTHER" id="PTHR11060">
    <property type="entry name" value="PROTEIN MEMO1"/>
    <property type="match status" value="1"/>
</dbReference>
<evidence type="ECO:0000313" key="5">
    <source>
        <dbReference type="Proteomes" id="UP001595904"/>
    </source>
</evidence>
<dbReference type="HAMAP" id="MF_00055">
    <property type="entry name" value="MEMO1"/>
    <property type="match status" value="1"/>
</dbReference>
<accession>A0ABV8ST96</accession>